<evidence type="ECO:0000313" key="1">
    <source>
        <dbReference type="EMBL" id="TGJ70089.1"/>
    </source>
</evidence>
<sequence length="189" mass="21494">MDSKHIPNTTANTLVNQNSIPCWLHSHKEDFTEQVKLLRDSKDNFGMIVETLVEGIKELRDMKPGTEMQDRIGNLIATSRRYYRYLAVASPFLMCSCELEEDKTLARFYFNRRNEVSEPIDDAYAVFLQHFKGKHDCLGDPTNMSQAADVPGPDLHADANLEDFQTCSILFGDLVYEATGRRPVLGNCQ</sequence>
<dbReference type="EMBL" id="SOZJ01000003">
    <property type="protein sequence ID" value="TGJ70089.1"/>
    <property type="molecule type" value="Genomic_DNA"/>
</dbReference>
<accession>A0A8H2E636</accession>
<gene>
    <name evidence="1" type="ORF">EYR41_006081</name>
</gene>
<evidence type="ECO:0000313" key="2">
    <source>
        <dbReference type="Proteomes" id="UP000297595"/>
    </source>
</evidence>
<name>A0A8H2E636_ORBOL</name>
<dbReference type="Proteomes" id="UP000297595">
    <property type="component" value="Unassembled WGS sequence"/>
</dbReference>
<protein>
    <submittedName>
        <fullName evidence="1">Uncharacterized protein</fullName>
    </submittedName>
</protein>
<comment type="caution">
    <text evidence="1">The sequence shown here is derived from an EMBL/GenBank/DDBJ whole genome shotgun (WGS) entry which is preliminary data.</text>
</comment>
<reference evidence="1 2" key="1">
    <citation type="submission" date="2019-03" db="EMBL/GenBank/DDBJ databases">
        <title>Nematode-trapping fungi genome.</title>
        <authorList>
            <person name="Vidal-Diez De Ulzurrun G."/>
        </authorList>
    </citation>
    <scope>NUCLEOTIDE SEQUENCE [LARGE SCALE GENOMIC DNA]</scope>
    <source>
        <strain evidence="1 2">TWF154</strain>
    </source>
</reference>
<proteinExistence type="predicted"/>
<organism evidence="1 2">
    <name type="scientific">Orbilia oligospora</name>
    <name type="common">Nematode-trapping fungus</name>
    <name type="synonym">Arthrobotrys oligospora</name>
    <dbReference type="NCBI Taxonomy" id="2813651"/>
    <lineage>
        <taxon>Eukaryota</taxon>
        <taxon>Fungi</taxon>
        <taxon>Dikarya</taxon>
        <taxon>Ascomycota</taxon>
        <taxon>Pezizomycotina</taxon>
        <taxon>Orbiliomycetes</taxon>
        <taxon>Orbiliales</taxon>
        <taxon>Orbiliaceae</taxon>
        <taxon>Orbilia</taxon>
    </lineage>
</organism>
<dbReference type="AlphaFoldDB" id="A0A8H2E636"/>